<gene>
    <name evidence="2" type="ORF">P691DRAFT_808974</name>
</gene>
<feature type="compositionally biased region" description="Low complexity" evidence="1">
    <location>
        <begin position="573"/>
        <end position="587"/>
    </location>
</feature>
<feature type="region of interest" description="Disordered" evidence="1">
    <location>
        <begin position="65"/>
        <end position="344"/>
    </location>
</feature>
<dbReference type="AlphaFoldDB" id="A0A9P6BZH1"/>
<reference evidence="2" key="1">
    <citation type="submission" date="2020-11" db="EMBL/GenBank/DDBJ databases">
        <authorList>
            <consortium name="DOE Joint Genome Institute"/>
            <person name="Ahrendt S."/>
            <person name="Riley R."/>
            <person name="Andreopoulos W."/>
            <person name="Labutti K."/>
            <person name="Pangilinan J."/>
            <person name="Ruiz-Duenas F.J."/>
            <person name="Barrasa J.M."/>
            <person name="Sanchez-Garcia M."/>
            <person name="Camarero S."/>
            <person name="Miyauchi S."/>
            <person name="Serrano A."/>
            <person name="Linde D."/>
            <person name="Babiker R."/>
            <person name="Drula E."/>
            <person name="Ayuso-Fernandez I."/>
            <person name="Pacheco R."/>
            <person name="Padilla G."/>
            <person name="Ferreira P."/>
            <person name="Barriuso J."/>
            <person name="Kellner H."/>
            <person name="Castanera R."/>
            <person name="Alfaro M."/>
            <person name="Ramirez L."/>
            <person name="Pisabarro A.G."/>
            <person name="Kuo A."/>
            <person name="Tritt A."/>
            <person name="Lipzen A."/>
            <person name="He G."/>
            <person name="Yan M."/>
            <person name="Ng V."/>
            <person name="Cullen D."/>
            <person name="Martin F."/>
            <person name="Rosso M.-N."/>
            <person name="Henrissat B."/>
            <person name="Hibbett D."/>
            <person name="Martinez A.T."/>
            <person name="Grigoriev I.V."/>
        </authorList>
    </citation>
    <scope>NUCLEOTIDE SEQUENCE</scope>
    <source>
        <strain evidence="2">MF-IS2</strain>
    </source>
</reference>
<comment type="caution">
    <text evidence="2">The sequence shown here is derived from an EMBL/GenBank/DDBJ whole genome shotgun (WGS) entry which is preliminary data.</text>
</comment>
<evidence type="ECO:0000313" key="3">
    <source>
        <dbReference type="Proteomes" id="UP000807342"/>
    </source>
</evidence>
<sequence length="601" mass="65895">MADFPWEILKAETLRSLSHELGIKRNLKREDAIAFLRAVQKKGLGPALADEIVKDFTTVSFQVSNEDGINGRGASSSAPTSPLAKSSATKSSKLKHKPAPIPVSPRRISTRKRLAPDQETYEPSFNSTEQNHNEDEDAEGETDHEVPESASMAGRNTRHRGVKRVRVSEPVPEAGPARSTRSRKDAGPSTSVSTSAPVVEKRTTRASANASSTSPNVNGGEKRSSRRLRVKADRAETEDEEEEEEEEEDGGKGERFTGPKALAAALTQASTQSRTPRVRSRPPKSSHVTTTVSAPPRTRATASTRSKTRLETTSRTRSSSDSRPTMDSPRTSKRTIKPTAKGALLNPIKRPMTILSRPIRTQVVIRQQQQRQARAKRGPPGRKVLDSVTVPRVPALVNGEGRSESPREIFDGVVLKKRKVRGNVQDGYGMQLDEFVANGLVRQDEENETGGLVLDRDEVSSLGGSNKENDFSFRNAVSESSEDPEDHLPVGDEDAEGEPELEPEGDTAMLDVSQLQPQPELQLELELPQQQMEMVQPQPTLDLDPVHRSPLQEVSQVDIALEATEPEAEMQVEEQLLSEPQPELQPSNDPVAEPEVTVQLI</sequence>
<feature type="compositionally biased region" description="Acidic residues" evidence="1">
    <location>
        <begin position="480"/>
        <end position="505"/>
    </location>
</feature>
<feature type="compositionally biased region" description="Low complexity" evidence="1">
    <location>
        <begin position="261"/>
        <end position="273"/>
    </location>
</feature>
<feature type="compositionally biased region" description="Polar residues" evidence="1">
    <location>
        <begin position="65"/>
        <end position="79"/>
    </location>
</feature>
<organism evidence="2 3">
    <name type="scientific">Macrolepiota fuliginosa MF-IS2</name>
    <dbReference type="NCBI Taxonomy" id="1400762"/>
    <lineage>
        <taxon>Eukaryota</taxon>
        <taxon>Fungi</taxon>
        <taxon>Dikarya</taxon>
        <taxon>Basidiomycota</taxon>
        <taxon>Agaricomycotina</taxon>
        <taxon>Agaricomycetes</taxon>
        <taxon>Agaricomycetidae</taxon>
        <taxon>Agaricales</taxon>
        <taxon>Agaricineae</taxon>
        <taxon>Agaricaceae</taxon>
        <taxon>Macrolepiota</taxon>
    </lineage>
</organism>
<feature type="compositionally biased region" description="Basic and acidic residues" evidence="1">
    <location>
        <begin position="308"/>
        <end position="320"/>
    </location>
</feature>
<feature type="compositionally biased region" description="Low complexity" evidence="1">
    <location>
        <begin position="80"/>
        <end position="91"/>
    </location>
</feature>
<feature type="compositionally biased region" description="Acidic residues" evidence="1">
    <location>
        <begin position="236"/>
        <end position="249"/>
    </location>
</feature>
<accession>A0A9P6BZH1</accession>
<proteinExistence type="predicted"/>
<feature type="region of interest" description="Disordered" evidence="1">
    <location>
        <begin position="567"/>
        <end position="601"/>
    </location>
</feature>
<feature type="compositionally biased region" description="Basic residues" evidence="1">
    <location>
        <begin position="156"/>
        <end position="165"/>
    </location>
</feature>
<feature type="compositionally biased region" description="Polar residues" evidence="1">
    <location>
        <begin position="121"/>
        <end position="130"/>
    </location>
</feature>
<evidence type="ECO:0000256" key="1">
    <source>
        <dbReference type="SAM" id="MobiDB-lite"/>
    </source>
</evidence>
<dbReference type="EMBL" id="MU151476">
    <property type="protein sequence ID" value="KAF9443423.1"/>
    <property type="molecule type" value="Genomic_DNA"/>
</dbReference>
<feature type="compositionally biased region" description="Low complexity" evidence="1">
    <location>
        <begin position="293"/>
        <end position="307"/>
    </location>
</feature>
<feature type="compositionally biased region" description="Low complexity" evidence="1">
    <location>
        <begin position="188"/>
        <end position="198"/>
    </location>
</feature>
<name>A0A9P6BZH1_9AGAR</name>
<keyword evidence="3" id="KW-1185">Reference proteome</keyword>
<feature type="compositionally biased region" description="Low complexity" evidence="1">
    <location>
        <begin position="205"/>
        <end position="214"/>
    </location>
</feature>
<dbReference type="OrthoDB" id="3892913at2759"/>
<evidence type="ECO:0000313" key="2">
    <source>
        <dbReference type="EMBL" id="KAF9443423.1"/>
    </source>
</evidence>
<feature type="region of interest" description="Disordered" evidence="1">
    <location>
        <begin position="446"/>
        <end position="511"/>
    </location>
</feature>
<protein>
    <submittedName>
        <fullName evidence="2">Uncharacterized protein</fullName>
    </submittedName>
</protein>
<dbReference type="Proteomes" id="UP000807342">
    <property type="component" value="Unassembled WGS sequence"/>
</dbReference>